<dbReference type="AlphaFoldDB" id="A0A9P3EBV9"/>
<gene>
    <name evidence="1" type="ORF">PSE10A_18850</name>
</gene>
<evidence type="ECO:0000313" key="2">
    <source>
        <dbReference type="Proteomes" id="UP000630864"/>
    </source>
</evidence>
<dbReference type="EMBL" id="BMZW01000008">
    <property type="protein sequence ID" value="GFZ59374.1"/>
    <property type="molecule type" value="Genomic_DNA"/>
</dbReference>
<protein>
    <submittedName>
        <fullName evidence="1">Uncharacterized protein</fullName>
    </submittedName>
</protein>
<accession>A0A9P3EBV9</accession>
<dbReference type="Proteomes" id="UP000630864">
    <property type="component" value="Unassembled WGS sequence"/>
</dbReference>
<name>A0A9P3EBV9_PSEA0</name>
<organism evidence="1 2">
    <name type="scientific">Pseudomonas amygdali pv. eriobotryae</name>
    <dbReference type="NCBI Taxonomy" id="129137"/>
    <lineage>
        <taxon>Bacteria</taxon>
        <taxon>Pseudomonadati</taxon>
        <taxon>Pseudomonadota</taxon>
        <taxon>Gammaproteobacteria</taxon>
        <taxon>Pseudomonadales</taxon>
        <taxon>Pseudomonadaceae</taxon>
        <taxon>Pseudomonas</taxon>
        <taxon>Pseudomonas amygdali</taxon>
    </lineage>
</organism>
<sequence>MLSRAPDTIPTTLRSGWNEYELLNIPKARAQENGTEGAILRRILPLLEHRLAESLFHGSRQPALTENGVFRD</sequence>
<reference evidence="1" key="1">
    <citation type="submission" date="2020-09" db="EMBL/GenBank/DDBJ databases">
        <title>Pseudomonas syringae pv. eriobotryae genome sequence causing loquat canker disease.</title>
        <authorList>
            <person name="Fukuda S."/>
            <person name="Tashiro H."/>
            <person name="Nagano Y."/>
        </authorList>
    </citation>
    <scope>NUCLEOTIDE SEQUENCE</scope>
    <source>
        <strain evidence="1">AM001</strain>
    </source>
</reference>
<evidence type="ECO:0000313" key="1">
    <source>
        <dbReference type="EMBL" id="GFZ59374.1"/>
    </source>
</evidence>
<comment type="caution">
    <text evidence="1">The sequence shown here is derived from an EMBL/GenBank/DDBJ whole genome shotgun (WGS) entry which is preliminary data.</text>
</comment>
<proteinExistence type="predicted"/>